<comment type="caution">
    <text evidence="2">The sequence shown here is derived from an EMBL/GenBank/DDBJ whole genome shotgun (WGS) entry which is preliminary data.</text>
</comment>
<reference evidence="2" key="2">
    <citation type="submission" date="2023-05" db="EMBL/GenBank/DDBJ databases">
        <authorList>
            <consortium name="Lawrence Berkeley National Laboratory"/>
            <person name="Steindorff A."/>
            <person name="Hensen N."/>
            <person name="Bonometti L."/>
            <person name="Westerberg I."/>
            <person name="Brannstrom I.O."/>
            <person name="Guillou S."/>
            <person name="Cros-Aarteil S."/>
            <person name="Calhoun S."/>
            <person name="Haridas S."/>
            <person name="Kuo A."/>
            <person name="Mondo S."/>
            <person name="Pangilinan J."/>
            <person name="Riley R."/>
            <person name="Labutti K."/>
            <person name="Andreopoulos B."/>
            <person name="Lipzen A."/>
            <person name="Chen C."/>
            <person name="Yanf M."/>
            <person name="Daum C."/>
            <person name="Ng V."/>
            <person name="Clum A."/>
            <person name="Ohm R."/>
            <person name="Martin F."/>
            <person name="Silar P."/>
            <person name="Natvig D."/>
            <person name="Lalanne C."/>
            <person name="Gautier V."/>
            <person name="Ament-Velasquez S.L."/>
            <person name="Kruys A."/>
            <person name="Hutchinson M.I."/>
            <person name="Powell A.J."/>
            <person name="Barry K."/>
            <person name="Miller A.N."/>
            <person name="Grigoriev I.V."/>
            <person name="Debuchy R."/>
            <person name="Gladieux P."/>
            <person name="Thoren M.H."/>
            <person name="Johannesson H."/>
        </authorList>
    </citation>
    <scope>NUCLEOTIDE SEQUENCE</scope>
    <source>
        <strain evidence="2">CBS 538.74</strain>
    </source>
</reference>
<gene>
    <name evidence="2" type="ORF">C8A00DRAFT_41478</name>
</gene>
<protein>
    <submittedName>
        <fullName evidence="2">Uncharacterized protein</fullName>
    </submittedName>
</protein>
<reference evidence="2" key="1">
    <citation type="journal article" date="2023" name="Mol. Phylogenet. Evol.">
        <title>Genome-scale phylogeny and comparative genomics of the fungal order Sordariales.</title>
        <authorList>
            <person name="Hensen N."/>
            <person name="Bonometti L."/>
            <person name="Westerberg I."/>
            <person name="Brannstrom I.O."/>
            <person name="Guillou S."/>
            <person name="Cros-Aarteil S."/>
            <person name="Calhoun S."/>
            <person name="Haridas S."/>
            <person name="Kuo A."/>
            <person name="Mondo S."/>
            <person name="Pangilinan J."/>
            <person name="Riley R."/>
            <person name="LaButti K."/>
            <person name="Andreopoulos B."/>
            <person name="Lipzen A."/>
            <person name="Chen C."/>
            <person name="Yan M."/>
            <person name="Daum C."/>
            <person name="Ng V."/>
            <person name="Clum A."/>
            <person name="Steindorff A."/>
            <person name="Ohm R.A."/>
            <person name="Martin F."/>
            <person name="Silar P."/>
            <person name="Natvig D.O."/>
            <person name="Lalanne C."/>
            <person name="Gautier V."/>
            <person name="Ament-Velasquez S.L."/>
            <person name="Kruys A."/>
            <person name="Hutchinson M.I."/>
            <person name="Powell A.J."/>
            <person name="Barry K."/>
            <person name="Miller A.N."/>
            <person name="Grigoriev I.V."/>
            <person name="Debuchy R."/>
            <person name="Gladieux P."/>
            <person name="Hiltunen Thoren M."/>
            <person name="Johannesson H."/>
        </authorList>
    </citation>
    <scope>NUCLEOTIDE SEQUENCE</scope>
    <source>
        <strain evidence="2">CBS 538.74</strain>
    </source>
</reference>
<feature type="signal peptide" evidence="1">
    <location>
        <begin position="1"/>
        <end position="20"/>
    </location>
</feature>
<keyword evidence="1" id="KW-0732">Signal</keyword>
<sequence>MRSFAATIPVLAGFLALATAGELPLTPVASYPPTRPTPQPPSVFTLTQVPANPTVTGTPTQPDRCSQVAARITPQLTPRPTYPPTLKAMADKMGGVELDTCGEMDFNGKFKSVESSDLNRFTQVRYSTFIVPIWAKVHQLWQACGEETGKIHSVAQDPCYRWALELSKSSNSTSVDNISKGKFGAVSQAPSWRLVRPRVGSRTLLLLALSGC</sequence>
<dbReference type="AlphaFoldDB" id="A0AAN6VRN4"/>
<evidence type="ECO:0000256" key="1">
    <source>
        <dbReference type="SAM" id="SignalP"/>
    </source>
</evidence>
<keyword evidence="3" id="KW-1185">Reference proteome</keyword>
<dbReference type="Proteomes" id="UP001302745">
    <property type="component" value="Unassembled WGS sequence"/>
</dbReference>
<proteinExistence type="predicted"/>
<dbReference type="EMBL" id="MU856876">
    <property type="protein sequence ID" value="KAK4156012.1"/>
    <property type="molecule type" value="Genomic_DNA"/>
</dbReference>
<organism evidence="2 3">
    <name type="scientific">Chaetomidium leptoderma</name>
    <dbReference type="NCBI Taxonomy" id="669021"/>
    <lineage>
        <taxon>Eukaryota</taxon>
        <taxon>Fungi</taxon>
        <taxon>Dikarya</taxon>
        <taxon>Ascomycota</taxon>
        <taxon>Pezizomycotina</taxon>
        <taxon>Sordariomycetes</taxon>
        <taxon>Sordariomycetidae</taxon>
        <taxon>Sordariales</taxon>
        <taxon>Chaetomiaceae</taxon>
        <taxon>Chaetomidium</taxon>
    </lineage>
</organism>
<name>A0AAN6VRN4_9PEZI</name>
<evidence type="ECO:0000313" key="3">
    <source>
        <dbReference type="Proteomes" id="UP001302745"/>
    </source>
</evidence>
<evidence type="ECO:0000313" key="2">
    <source>
        <dbReference type="EMBL" id="KAK4156012.1"/>
    </source>
</evidence>
<accession>A0AAN6VRN4</accession>
<feature type="chain" id="PRO_5042894700" evidence="1">
    <location>
        <begin position="21"/>
        <end position="212"/>
    </location>
</feature>